<name>A0AAD7U2W2_9APHY</name>
<evidence type="ECO:0000313" key="1">
    <source>
        <dbReference type="EMBL" id="KAJ8497136.1"/>
    </source>
</evidence>
<keyword evidence="2" id="KW-1185">Reference proteome</keyword>
<organism evidence="1 2">
    <name type="scientific">Trametes cubensis</name>
    <dbReference type="NCBI Taxonomy" id="1111947"/>
    <lineage>
        <taxon>Eukaryota</taxon>
        <taxon>Fungi</taxon>
        <taxon>Dikarya</taxon>
        <taxon>Basidiomycota</taxon>
        <taxon>Agaricomycotina</taxon>
        <taxon>Agaricomycetes</taxon>
        <taxon>Polyporales</taxon>
        <taxon>Polyporaceae</taxon>
        <taxon>Trametes</taxon>
    </lineage>
</organism>
<dbReference type="EMBL" id="JAPEVG010000008">
    <property type="protein sequence ID" value="KAJ8497136.1"/>
    <property type="molecule type" value="Genomic_DNA"/>
</dbReference>
<dbReference type="AlphaFoldDB" id="A0AAD7U2W2"/>
<gene>
    <name evidence="1" type="ORF">ONZ51_g685</name>
</gene>
<dbReference type="Proteomes" id="UP001215151">
    <property type="component" value="Unassembled WGS sequence"/>
</dbReference>
<reference evidence="1" key="1">
    <citation type="submission" date="2022-11" db="EMBL/GenBank/DDBJ databases">
        <title>Genome Sequence of Cubamyces cubensis.</title>
        <authorList>
            <person name="Buettner E."/>
        </authorList>
    </citation>
    <scope>NUCLEOTIDE SEQUENCE</scope>
    <source>
        <strain evidence="1">MPL-01</strain>
    </source>
</reference>
<sequence>MDIINLVPVDVWRVIFDFACTDTGHTGTSLSKTCKVFRVVVIPYRFRAVSLSKVDTINNFVQCFEQAHAIAVARGGGAELPRVQHLLLRFLPGLSDAPVQPHGASEEEVNVWRVAKSLWNERFVEIVTRLFALIAPRLEVLTVVQCHNIPLPFVRCSFPTLRDLTLFNDDRLFLRLPTEPTYPDDDTLPSNGCFYSSGIPPDLEGWAAAPPFPALKRLHIICGSYRKHLCWMKTLPIWAATAPRLVHLRISQATEHALAAVEAVLSARPRKFRALRTVALQAESGWLSGKFAHLAALYGGADSAHRPEVIIMGRVPFAHAEGYWKRRVILDWTHVSACSDPPKHAKNEDDSRYRAPFAEEDDKMIVVRSISNREASQNNMLSTVPVEMWRVIFAYACTDGGRTGASLSNVSKLVRTLSTPYRFHSVRLVTTHGMKKFLDCYQIAVAAAAAEEIDAPRVRHLLLSFLPGETDVICLEGAVVGRDVYSFLEVKEEWNARFAELTEPPKMDGWPEPSDSDFYPPCTGPLDLDAIAAAPFFPALKRLHLVDEEYKLLPWETTLPVWAKLAPHLETLRISYAREPMLRAVQQTLRAPAPVFRTLRTLEIHPASDDPELATLAAEISFSVGADRTAFQDIHEKISGRAGDARTWPQRLVQEWQEPPWDVADKLEAMRTRLAADGPTRFRERESSTFLAAEAAMTAHAPTNARLGYQLGSDNTRAGVF</sequence>
<evidence type="ECO:0000313" key="2">
    <source>
        <dbReference type="Proteomes" id="UP001215151"/>
    </source>
</evidence>
<comment type="caution">
    <text evidence="1">The sequence shown here is derived from an EMBL/GenBank/DDBJ whole genome shotgun (WGS) entry which is preliminary data.</text>
</comment>
<proteinExistence type="predicted"/>
<protein>
    <submittedName>
        <fullName evidence="1">Uncharacterized protein</fullName>
    </submittedName>
</protein>
<accession>A0AAD7U2W2</accession>